<reference evidence="3" key="2">
    <citation type="submission" date="2025-08" db="UniProtKB">
        <authorList>
            <consortium name="Ensembl"/>
        </authorList>
    </citation>
    <scope>IDENTIFICATION</scope>
</reference>
<dbReference type="InterPro" id="IPR013106">
    <property type="entry name" value="Ig_V-set"/>
</dbReference>
<dbReference type="Ensembl" id="ENSVURT00010021776.1">
    <property type="protein sequence ID" value="ENSVURP00010019143.1"/>
    <property type="gene ID" value="ENSVURG00010014588.1"/>
</dbReference>
<dbReference type="GeneTree" id="ENSGT00940000162204"/>
<feature type="region of interest" description="Disordered" evidence="1">
    <location>
        <begin position="162"/>
        <end position="208"/>
    </location>
</feature>
<dbReference type="SMART" id="SM00409">
    <property type="entry name" value="IG"/>
    <property type="match status" value="1"/>
</dbReference>
<feature type="compositionally biased region" description="Polar residues" evidence="1">
    <location>
        <begin position="165"/>
        <end position="175"/>
    </location>
</feature>
<dbReference type="SUPFAM" id="SSF48726">
    <property type="entry name" value="Immunoglobulin"/>
    <property type="match status" value="1"/>
</dbReference>
<name>A0A4X2L5B1_VOMUR</name>
<accession>A0A4X2L5B1</accession>
<keyword evidence="4" id="KW-1185">Reference proteome</keyword>
<dbReference type="InterPro" id="IPR013783">
    <property type="entry name" value="Ig-like_fold"/>
</dbReference>
<dbReference type="AlphaFoldDB" id="A0A4X2L5B1"/>
<reference evidence="3" key="3">
    <citation type="submission" date="2025-09" db="UniProtKB">
        <authorList>
            <consortium name="Ensembl"/>
        </authorList>
    </citation>
    <scope>IDENTIFICATION</scope>
</reference>
<dbReference type="GO" id="GO:0005886">
    <property type="term" value="C:plasma membrane"/>
    <property type="evidence" value="ECO:0007669"/>
    <property type="project" value="UniProtKB-SubCell"/>
</dbReference>
<dbReference type="STRING" id="29139.ENSVURP00010019143"/>
<proteinExistence type="predicted"/>
<evidence type="ECO:0000259" key="2">
    <source>
        <dbReference type="PROSITE" id="PS50835"/>
    </source>
</evidence>
<evidence type="ECO:0000313" key="3">
    <source>
        <dbReference type="Ensembl" id="ENSVURP00010019143.1"/>
    </source>
</evidence>
<dbReference type="Gene3D" id="2.60.40.10">
    <property type="entry name" value="Immunoglobulins"/>
    <property type="match status" value="1"/>
</dbReference>
<dbReference type="GO" id="GO:0002250">
    <property type="term" value="P:adaptive immune response"/>
    <property type="evidence" value="ECO:0007669"/>
    <property type="project" value="UniProtKB-KW"/>
</dbReference>
<dbReference type="PANTHER" id="PTHR23267">
    <property type="entry name" value="IMMUNOGLOBULIN LIGHT CHAIN"/>
    <property type="match status" value="1"/>
</dbReference>
<dbReference type="SMART" id="SM00406">
    <property type="entry name" value="IGv"/>
    <property type="match status" value="1"/>
</dbReference>
<evidence type="ECO:0000256" key="1">
    <source>
        <dbReference type="SAM" id="MobiDB-lite"/>
    </source>
</evidence>
<dbReference type="InterPro" id="IPR050150">
    <property type="entry name" value="IgV_Light_Chain"/>
</dbReference>
<dbReference type="PROSITE" id="PS50835">
    <property type="entry name" value="IG_LIKE"/>
    <property type="match status" value="1"/>
</dbReference>
<reference evidence="4" key="1">
    <citation type="submission" date="2018-12" db="EMBL/GenBank/DDBJ databases">
        <authorList>
            <person name="Yazar S."/>
        </authorList>
    </citation>
    <scope>NUCLEOTIDE SEQUENCE [LARGE SCALE GENOMIC DNA]</scope>
</reference>
<sequence>MGACREDPVSLPDEWISFVLVPGAISQAVVTQKPSLTVIPGGTVTLTCSSTMGRAVTSGHYPYWFQQKSGQVPRLLIYNTNILVSGVPARFSGSLLGDKAALTIKGAQPEDEADYYCVLWYSSATQCHSDRFRWGTETKTHCPKRRSATDLALSVLRAGPAETSWGKSSLSNGTAQGAAKRKKTDSEGEGGGVSLRRCWQDSYQSPPR</sequence>
<dbReference type="InterPro" id="IPR007110">
    <property type="entry name" value="Ig-like_dom"/>
</dbReference>
<dbReference type="GO" id="GO:0019814">
    <property type="term" value="C:immunoglobulin complex"/>
    <property type="evidence" value="ECO:0007669"/>
    <property type="project" value="UniProtKB-KW"/>
</dbReference>
<dbReference type="GO" id="GO:0005576">
    <property type="term" value="C:extracellular region"/>
    <property type="evidence" value="ECO:0007669"/>
    <property type="project" value="UniProtKB-SubCell"/>
</dbReference>
<organism evidence="3 4">
    <name type="scientific">Vombatus ursinus</name>
    <name type="common">Common wombat</name>
    <dbReference type="NCBI Taxonomy" id="29139"/>
    <lineage>
        <taxon>Eukaryota</taxon>
        <taxon>Metazoa</taxon>
        <taxon>Chordata</taxon>
        <taxon>Craniata</taxon>
        <taxon>Vertebrata</taxon>
        <taxon>Euteleostomi</taxon>
        <taxon>Mammalia</taxon>
        <taxon>Metatheria</taxon>
        <taxon>Diprotodontia</taxon>
        <taxon>Vombatidae</taxon>
        <taxon>Vombatus</taxon>
    </lineage>
</organism>
<protein>
    <recommendedName>
        <fullName evidence="2">Ig-like domain-containing protein</fullName>
    </recommendedName>
</protein>
<dbReference type="Pfam" id="PF07686">
    <property type="entry name" value="V-set"/>
    <property type="match status" value="1"/>
</dbReference>
<dbReference type="InterPro" id="IPR003599">
    <property type="entry name" value="Ig_sub"/>
</dbReference>
<dbReference type="InterPro" id="IPR036179">
    <property type="entry name" value="Ig-like_dom_sf"/>
</dbReference>
<feature type="domain" description="Ig-like" evidence="2">
    <location>
        <begin position="22"/>
        <end position="117"/>
    </location>
</feature>
<dbReference type="Proteomes" id="UP000314987">
    <property type="component" value="Unassembled WGS sequence"/>
</dbReference>
<evidence type="ECO:0000313" key="4">
    <source>
        <dbReference type="Proteomes" id="UP000314987"/>
    </source>
</evidence>